<dbReference type="EMBL" id="JAOALG010000001">
    <property type="protein sequence ID" value="MEQ5840078.1"/>
    <property type="molecule type" value="Genomic_DNA"/>
</dbReference>
<gene>
    <name evidence="2" type="ORF">N0A02_11645</name>
</gene>
<evidence type="ECO:0000256" key="1">
    <source>
        <dbReference type="SAM" id="SignalP"/>
    </source>
</evidence>
<proteinExistence type="predicted"/>
<evidence type="ECO:0000313" key="2">
    <source>
        <dbReference type="EMBL" id="MEQ5840078.1"/>
    </source>
</evidence>
<sequence>MKITRYVISVITALAAVSQTAVAQVNTSSGHITAVYQNWDTDQVLVSTDASPFVNPAGCPDTDSYAGSISSPDVAHLQESMLLTAFANGNPVILTIGTTCTDGRPIIWAVNMFPVGSSPAAVAKAARVPVPVR</sequence>
<feature type="signal peptide" evidence="1">
    <location>
        <begin position="1"/>
        <end position="23"/>
    </location>
</feature>
<dbReference type="RefSeq" id="WP_349542338.1">
    <property type="nucleotide sequence ID" value="NZ_JAOALG010000001.1"/>
</dbReference>
<evidence type="ECO:0000313" key="3">
    <source>
        <dbReference type="Proteomes" id="UP001469089"/>
    </source>
</evidence>
<organism evidence="2 3">
    <name type="scientific">Paraburkholderia acidicola</name>
    <dbReference type="NCBI Taxonomy" id="1912599"/>
    <lineage>
        <taxon>Bacteria</taxon>
        <taxon>Pseudomonadati</taxon>
        <taxon>Pseudomonadota</taxon>
        <taxon>Betaproteobacteria</taxon>
        <taxon>Burkholderiales</taxon>
        <taxon>Burkholderiaceae</taxon>
        <taxon>Paraburkholderia</taxon>
    </lineage>
</organism>
<name>A0ABV1LLE8_9BURK</name>
<dbReference type="Proteomes" id="UP001469089">
    <property type="component" value="Unassembled WGS sequence"/>
</dbReference>
<protein>
    <submittedName>
        <fullName evidence="2">Uncharacterized protein</fullName>
    </submittedName>
</protein>
<accession>A0ABV1LLE8</accession>
<reference evidence="2 3" key="1">
    <citation type="journal article" date="2024" name="Chem. Sci.">
        <title>Discovery of a lagriamide polyketide by integrated genome mining, isotopic labeling, and untargeted metabolomics.</title>
        <authorList>
            <person name="Fergusson C.H."/>
            <person name="Saulog J."/>
            <person name="Paulo B.S."/>
            <person name="Wilson D.M."/>
            <person name="Liu D.Y."/>
            <person name="Morehouse N.J."/>
            <person name="Waterworth S."/>
            <person name="Barkei J."/>
            <person name="Gray C.A."/>
            <person name="Kwan J.C."/>
            <person name="Eustaquio A.S."/>
            <person name="Linington R.G."/>
        </authorList>
    </citation>
    <scope>NUCLEOTIDE SEQUENCE [LARGE SCALE GENOMIC DNA]</scope>
    <source>
        <strain evidence="2 3">RL17-338-BIF-B</strain>
    </source>
</reference>
<feature type="chain" id="PRO_5047104156" evidence="1">
    <location>
        <begin position="24"/>
        <end position="133"/>
    </location>
</feature>
<keyword evidence="3" id="KW-1185">Reference proteome</keyword>
<comment type="caution">
    <text evidence="2">The sequence shown here is derived from an EMBL/GenBank/DDBJ whole genome shotgun (WGS) entry which is preliminary data.</text>
</comment>
<keyword evidence="1" id="KW-0732">Signal</keyword>